<proteinExistence type="predicted"/>
<dbReference type="OrthoDB" id="6382410at2"/>
<comment type="caution">
    <text evidence="2">The sequence shown here is derived from an EMBL/GenBank/DDBJ whole genome shotgun (WGS) entry which is preliminary data.</text>
</comment>
<dbReference type="EMBL" id="PDOF01000002">
    <property type="protein sequence ID" value="PYZ96353.1"/>
    <property type="molecule type" value="Genomic_DNA"/>
</dbReference>
<dbReference type="CDD" id="cd03139">
    <property type="entry name" value="GATase1_PfpI_2"/>
    <property type="match status" value="1"/>
</dbReference>
<dbReference type="SUPFAM" id="SSF52317">
    <property type="entry name" value="Class I glutamine amidotransferase-like"/>
    <property type="match status" value="1"/>
</dbReference>
<evidence type="ECO:0000313" key="3">
    <source>
        <dbReference type="Proteomes" id="UP000248066"/>
    </source>
</evidence>
<evidence type="ECO:0000259" key="1">
    <source>
        <dbReference type="Pfam" id="PF01965"/>
    </source>
</evidence>
<dbReference type="InterPro" id="IPR029062">
    <property type="entry name" value="Class_I_gatase-like"/>
</dbReference>
<dbReference type="InterPro" id="IPR002818">
    <property type="entry name" value="DJ-1/PfpI"/>
</dbReference>
<gene>
    <name evidence="2" type="ORF">CR205_11535</name>
</gene>
<dbReference type="Proteomes" id="UP000248066">
    <property type="component" value="Unassembled WGS sequence"/>
</dbReference>
<keyword evidence="3" id="KW-1185">Reference proteome</keyword>
<dbReference type="PANTHER" id="PTHR43130:SF14">
    <property type="entry name" value="DJ-1_PFPI DOMAIN-CONTAINING PROTEIN"/>
    <property type="match status" value="1"/>
</dbReference>
<name>A0A2W0H3D9_9BACI</name>
<dbReference type="GO" id="GO:0006355">
    <property type="term" value="P:regulation of DNA-templated transcription"/>
    <property type="evidence" value="ECO:0007669"/>
    <property type="project" value="TreeGrafter"/>
</dbReference>
<dbReference type="PANTHER" id="PTHR43130">
    <property type="entry name" value="ARAC-FAMILY TRANSCRIPTIONAL REGULATOR"/>
    <property type="match status" value="1"/>
</dbReference>
<reference evidence="2 3" key="1">
    <citation type="submission" date="2017-10" db="EMBL/GenBank/DDBJ databases">
        <title>Bacillus sp. nov., a halophilic bacterium isolated from a Yangshapao Lake.</title>
        <authorList>
            <person name="Wang H."/>
        </authorList>
    </citation>
    <scope>NUCLEOTIDE SEQUENCE [LARGE SCALE GENOMIC DNA]</scope>
    <source>
        <strain evidence="2 3">YSP-3</strain>
    </source>
</reference>
<dbReference type="InterPro" id="IPR052158">
    <property type="entry name" value="INH-QAR"/>
</dbReference>
<protein>
    <submittedName>
        <fullName evidence="2">AraC family transcriptional regulator</fullName>
    </submittedName>
</protein>
<accession>A0A2W0H3D9</accession>
<dbReference type="Gene3D" id="3.40.50.880">
    <property type="match status" value="1"/>
</dbReference>
<dbReference type="AlphaFoldDB" id="A0A2W0H3D9"/>
<evidence type="ECO:0000313" key="2">
    <source>
        <dbReference type="EMBL" id="PYZ96353.1"/>
    </source>
</evidence>
<feature type="domain" description="DJ-1/PfpI" evidence="1">
    <location>
        <begin position="5"/>
        <end position="176"/>
    </location>
</feature>
<sequence length="197" mass="21987">MKQYKVGIFLFDDVEVLDFAGPFEVFSVTRLDDEEHPFDVKTVSEDGGLLRARNGLRVQPDYSFDDAPEDFDIFIVPGGLGATQQVVHNDRALSWLRERREKTPTLASVCTGSYVLAEAGLLNGHRATTHWAYFDEFEHKYPGTALVRDVKFVDEGALLTSGGISAGINMSFHLVARLLGTGVARKTARRMEYDIEI</sequence>
<dbReference type="Pfam" id="PF01965">
    <property type="entry name" value="DJ-1_PfpI"/>
    <property type="match status" value="1"/>
</dbReference>
<organism evidence="2 3">
    <name type="scientific">Alteribacter lacisalsi</name>
    <dbReference type="NCBI Taxonomy" id="2045244"/>
    <lineage>
        <taxon>Bacteria</taxon>
        <taxon>Bacillati</taxon>
        <taxon>Bacillota</taxon>
        <taxon>Bacilli</taxon>
        <taxon>Bacillales</taxon>
        <taxon>Bacillaceae</taxon>
        <taxon>Alteribacter</taxon>
    </lineage>
</organism>